<proteinExistence type="predicted"/>
<feature type="transmembrane region" description="Helical" evidence="5">
    <location>
        <begin position="383"/>
        <end position="401"/>
    </location>
</feature>
<dbReference type="EMBL" id="SLWY01000014">
    <property type="protein sequence ID" value="TCO80454.1"/>
    <property type="molecule type" value="Genomic_DNA"/>
</dbReference>
<comment type="caution">
    <text evidence="8">The sequence shown here is derived from an EMBL/GenBank/DDBJ whole genome shotgun (WGS) entry which is preliminary data.</text>
</comment>
<feature type="domain" description="O-antigen ligase-related" evidence="6">
    <location>
        <begin position="201"/>
        <end position="337"/>
    </location>
</feature>
<dbReference type="InterPro" id="IPR051533">
    <property type="entry name" value="WaaL-like"/>
</dbReference>
<feature type="transmembrane region" description="Helical" evidence="5">
    <location>
        <begin position="169"/>
        <end position="185"/>
    </location>
</feature>
<keyword evidence="8" id="KW-0436">Ligase</keyword>
<feature type="transmembrane region" description="Helical" evidence="5">
    <location>
        <begin position="127"/>
        <end position="149"/>
    </location>
</feature>
<dbReference type="RefSeq" id="WP_132543582.1">
    <property type="nucleotide sequence ID" value="NZ_SLWY01000014.1"/>
</dbReference>
<dbReference type="InterPro" id="IPR007016">
    <property type="entry name" value="O-antigen_ligase-rel_domated"/>
</dbReference>
<reference evidence="8 9" key="1">
    <citation type="submission" date="2019-03" db="EMBL/GenBank/DDBJ databases">
        <title>Genomic Encyclopedia of Type Strains, Phase IV (KMG-IV): sequencing the most valuable type-strain genomes for metagenomic binning, comparative biology and taxonomic classification.</title>
        <authorList>
            <person name="Goeker M."/>
        </authorList>
    </citation>
    <scope>NUCLEOTIDE SEQUENCE [LARGE SCALE GENOMIC DNA]</scope>
    <source>
        <strain evidence="8 9">DSM 25287</strain>
    </source>
</reference>
<evidence type="ECO:0000259" key="7">
    <source>
        <dbReference type="Pfam" id="PF19358"/>
    </source>
</evidence>
<feature type="transmembrane region" description="Helical" evidence="5">
    <location>
        <begin position="236"/>
        <end position="253"/>
    </location>
</feature>
<accession>A0A4R2L1X0</accession>
<feature type="transmembrane region" description="Helical" evidence="5">
    <location>
        <begin position="197"/>
        <end position="230"/>
    </location>
</feature>
<protein>
    <submittedName>
        <fullName evidence="8">Putative O-glycosylation ligase (Exosortase A-associated)</fullName>
    </submittedName>
</protein>
<dbReference type="PANTHER" id="PTHR37422">
    <property type="entry name" value="TEICHURONIC ACID BIOSYNTHESIS PROTEIN TUAE"/>
    <property type="match status" value="1"/>
</dbReference>
<dbReference type="PANTHER" id="PTHR37422:SF13">
    <property type="entry name" value="LIPOPOLYSACCHARIDE BIOSYNTHESIS PROTEIN PA4999-RELATED"/>
    <property type="match status" value="1"/>
</dbReference>
<feature type="transmembrane region" description="Helical" evidence="5">
    <location>
        <begin position="273"/>
        <end position="292"/>
    </location>
</feature>
<dbReference type="InterPro" id="IPR017528">
    <property type="entry name" value="CHP03097O-antigen_lig-rel"/>
</dbReference>
<dbReference type="OrthoDB" id="9772644at2"/>
<keyword evidence="9" id="KW-1185">Reference proteome</keyword>
<name>A0A4R2L1X0_9GAMM</name>
<evidence type="ECO:0000256" key="3">
    <source>
        <dbReference type="ARBA" id="ARBA00022989"/>
    </source>
</evidence>
<feature type="transmembrane region" description="Helical" evidence="5">
    <location>
        <begin position="329"/>
        <end position="348"/>
    </location>
</feature>
<evidence type="ECO:0000313" key="9">
    <source>
        <dbReference type="Proteomes" id="UP000295765"/>
    </source>
</evidence>
<gene>
    <name evidence="8" type="ORF">EV699_11498</name>
</gene>
<dbReference type="Pfam" id="PF04932">
    <property type="entry name" value="Wzy_C"/>
    <property type="match status" value="1"/>
</dbReference>
<dbReference type="GO" id="GO:0016020">
    <property type="term" value="C:membrane"/>
    <property type="evidence" value="ECO:0007669"/>
    <property type="project" value="UniProtKB-SubCell"/>
</dbReference>
<feature type="domain" description="DUF5935" evidence="7">
    <location>
        <begin position="1"/>
        <end position="189"/>
    </location>
</feature>
<comment type="subcellular location">
    <subcellularLocation>
        <location evidence="1">Membrane</location>
        <topology evidence="1">Multi-pass membrane protein</topology>
    </subcellularLocation>
</comment>
<keyword evidence="2 5" id="KW-0812">Transmembrane</keyword>
<organism evidence="8 9">
    <name type="scientific">Plasticicumulans lactativorans</name>
    <dbReference type="NCBI Taxonomy" id="1133106"/>
    <lineage>
        <taxon>Bacteria</taxon>
        <taxon>Pseudomonadati</taxon>
        <taxon>Pseudomonadota</taxon>
        <taxon>Gammaproteobacteria</taxon>
        <taxon>Candidatus Competibacteraceae</taxon>
        <taxon>Plasticicumulans</taxon>
    </lineage>
</organism>
<dbReference type="NCBIfam" id="TIGR03097">
    <property type="entry name" value="PEP_O_lig_1"/>
    <property type="match status" value="1"/>
</dbReference>
<dbReference type="InterPro" id="IPR045979">
    <property type="entry name" value="DUF5935"/>
</dbReference>
<dbReference type="GO" id="GO:0016874">
    <property type="term" value="F:ligase activity"/>
    <property type="evidence" value="ECO:0007669"/>
    <property type="project" value="UniProtKB-KW"/>
</dbReference>
<sequence length="448" mass="50350">MRDLLITLIVFGSVPNMLRYPHVGVLVWSWLGYMNPHKLSWGFAVSFPFAQVTAIATLVGVMFSRERKDIPMSPLVVIWIVFIAWMGITTLLALYPERALDQFEKVIKIQLFTFITMMFIRDRRRLLMLAGIITASIGFFGVKGGIFAISSGGAYKVWGPPDSFIKDNNELALALLMTLPLMWYFRQQTTNIWARRGLLFCVVVTAFSIASSYSRGAFIASGAVLVFLWLKSRQKVMLGVASIVLVAVLLVFMPAEWHERMGTIQNYDEDSSAMGRIAAWTLALTVATQRLFGGGFDFWSTESFSRYTNLDNGVHVAHSIYFSVLGEHGWPGLFMFLFIGFMAIRHGTWIIRACRGREDLAWMADLARMVQVSLIAYSTGGAFLSLSYFDMYWHLVAIMVISKRYVQEMLIAGPPLSAVSSRQGEKAAASATSMLSSRLVRCAMWKSR</sequence>
<dbReference type="Pfam" id="PF19358">
    <property type="entry name" value="DUF5935"/>
    <property type="match status" value="1"/>
</dbReference>
<evidence type="ECO:0000256" key="4">
    <source>
        <dbReference type="ARBA" id="ARBA00023136"/>
    </source>
</evidence>
<keyword evidence="3 5" id="KW-1133">Transmembrane helix</keyword>
<feature type="transmembrane region" description="Helical" evidence="5">
    <location>
        <begin position="43"/>
        <end position="63"/>
    </location>
</feature>
<dbReference type="AlphaFoldDB" id="A0A4R2L1X0"/>
<evidence type="ECO:0000259" key="6">
    <source>
        <dbReference type="Pfam" id="PF04932"/>
    </source>
</evidence>
<feature type="transmembrane region" description="Helical" evidence="5">
    <location>
        <begin position="75"/>
        <end position="96"/>
    </location>
</feature>
<keyword evidence="4 5" id="KW-0472">Membrane</keyword>
<evidence type="ECO:0000256" key="2">
    <source>
        <dbReference type="ARBA" id="ARBA00022692"/>
    </source>
</evidence>
<evidence type="ECO:0000313" key="8">
    <source>
        <dbReference type="EMBL" id="TCO80454.1"/>
    </source>
</evidence>
<evidence type="ECO:0000256" key="1">
    <source>
        <dbReference type="ARBA" id="ARBA00004141"/>
    </source>
</evidence>
<dbReference type="Proteomes" id="UP000295765">
    <property type="component" value="Unassembled WGS sequence"/>
</dbReference>
<evidence type="ECO:0000256" key="5">
    <source>
        <dbReference type="SAM" id="Phobius"/>
    </source>
</evidence>